<keyword evidence="9 10" id="KW-0472">Membrane</keyword>
<dbReference type="Pfam" id="PF00153">
    <property type="entry name" value="Mito_carr"/>
    <property type="match status" value="3"/>
</dbReference>
<comment type="similarity">
    <text evidence="2 11">Belongs to the mitochondrial carrier (TC 2.A.29) family.</text>
</comment>
<dbReference type="GO" id="GO:0005743">
    <property type="term" value="C:mitochondrial inner membrane"/>
    <property type="evidence" value="ECO:0007669"/>
    <property type="project" value="UniProtKB-SubCell"/>
</dbReference>
<evidence type="ECO:0000256" key="2">
    <source>
        <dbReference type="ARBA" id="ARBA00006375"/>
    </source>
</evidence>
<dbReference type="STRING" id="1156394.T0SD64"/>
<dbReference type="PANTHER" id="PTHR45928:SF1">
    <property type="entry name" value="RE38146P"/>
    <property type="match status" value="1"/>
</dbReference>
<evidence type="ECO:0000256" key="10">
    <source>
        <dbReference type="PROSITE-ProRule" id="PRU00282"/>
    </source>
</evidence>
<evidence type="ECO:0000313" key="12">
    <source>
        <dbReference type="EMBL" id="EQC40852.1"/>
    </source>
</evidence>
<dbReference type="AlphaFoldDB" id="T0SD64"/>
<reference evidence="12 13" key="1">
    <citation type="submission" date="2012-04" db="EMBL/GenBank/DDBJ databases">
        <title>The Genome Sequence of Saprolegnia declina VS20.</title>
        <authorList>
            <consortium name="The Broad Institute Genome Sequencing Platform"/>
            <person name="Russ C."/>
            <person name="Nusbaum C."/>
            <person name="Tyler B."/>
            <person name="van West P."/>
            <person name="Dieguez-Uribeondo J."/>
            <person name="de Bruijn I."/>
            <person name="Tripathy S."/>
            <person name="Jiang R."/>
            <person name="Young S.K."/>
            <person name="Zeng Q."/>
            <person name="Gargeya S."/>
            <person name="Fitzgerald M."/>
            <person name="Haas B."/>
            <person name="Abouelleil A."/>
            <person name="Alvarado L."/>
            <person name="Arachchi H.M."/>
            <person name="Berlin A."/>
            <person name="Chapman S.B."/>
            <person name="Goldberg J."/>
            <person name="Griggs A."/>
            <person name="Gujja S."/>
            <person name="Hansen M."/>
            <person name="Howarth C."/>
            <person name="Imamovic A."/>
            <person name="Larimer J."/>
            <person name="McCowen C."/>
            <person name="Montmayeur A."/>
            <person name="Murphy C."/>
            <person name="Neiman D."/>
            <person name="Pearson M."/>
            <person name="Priest M."/>
            <person name="Roberts A."/>
            <person name="Saif S."/>
            <person name="Shea T."/>
            <person name="Sisk P."/>
            <person name="Sykes S."/>
            <person name="Wortman J."/>
            <person name="Nusbaum C."/>
            <person name="Birren B."/>
        </authorList>
    </citation>
    <scope>NUCLEOTIDE SEQUENCE [LARGE SCALE GENOMIC DNA]</scope>
    <source>
        <strain evidence="12 13">VS20</strain>
    </source>
</reference>
<evidence type="ECO:0000313" key="13">
    <source>
        <dbReference type="Proteomes" id="UP000030762"/>
    </source>
</evidence>
<gene>
    <name evidence="12" type="ORF">SDRG_01919</name>
</gene>
<dbReference type="OMA" id="KANCEDH"/>
<dbReference type="VEuPathDB" id="FungiDB:SDRG_01919"/>
<dbReference type="PANTHER" id="PTHR45928">
    <property type="entry name" value="RE38146P"/>
    <property type="match status" value="1"/>
</dbReference>
<evidence type="ECO:0008006" key="14">
    <source>
        <dbReference type="Google" id="ProtNLM"/>
    </source>
</evidence>
<keyword evidence="3 11" id="KW-0813">Transport</keyword>
<accession>T0SD64</accession>
<dbReference type="PROSITE" id="PS50920">
    <property type="entry name" value="SOLCAR"/>
    <property type="match status" value="3"/>
</dbReference>
<dbReference type="Proteomes" id="UP000030762">
    <property type="component" value="Unassembled WGS sequence"/>
</dbReference>
<dbReference type="SUPFAM" id="SSF103506">
    <property type="entry name" value="Mitochondrial carrier"/>
    <property type="match status" value="1"/>
</dbReference>
<keyword evidence="7" id="KW-1133">Transmembrane helix</keyword>
<feature type="repeat" description="Solcar" evidence="10">
    <location>
        <begin position="238"/>
        <end position="330"/>
    </location>
</feature>
<name>T0SD64_SAPDV</name>
<dbReference type="Gene3D" id="1.50.40.10">
    <property type="entry name" value="Mitochondrial carrier domain"/>
    <property type="match status" value="1"/>
</dbReference>
<feature type="repeat" description="Solcar" evidence="10">
    <location>
        <begin position="136"/>
        <end position="228"/>
    </location>
</feature>
<dbReference type="eggNOG" id="KOG0755">
    <property type="taxonomic scope" value="Eukaryota"/>
</dbReference>
<evidence type="ECO:0000256" key="9">
    <source>
        <dbReference type="ARBA" id="ARBA00023136"/>
    </source>
</evidence>
<evidence type="ECO:0000256" key="11">
    <source>
        <dbReference type="RuleBase" id="RU000488"/>
    </source>
</evidence>
<organism evidence="12 13">
    <name type="scientific">Saprolegnia diclina (strain VS20)</name>
    <dbReference type="NCBI Taxonomy" id="1156394"/>
    <lineage>
        <taxon>Eukaryota</taxon>
        <taxon>Sar</taxon>
        <taxon>Stramenopiles</taxon>
        <taxon>Oomycota</taxon>
        <taxon>Saprolegniomycetes</taxon>
        <taxon>Saprolegniales</taxon>
        <taxon>Saprolegniaceae</taxon>
        <taxon>Saprolegnia</taxon>
    </lineage>
</organism>
<keyword evidence="8" id="KW-0496">Mitochondrion</keyword>
<evidence type="ECO:0000256" key="8">
    <source>
        <dbReference type="ARBA" id="ARBA00023128"/>
    </source>
</evidence>
<evidence type="ECO:0000256" key="4">
    <source>
        <dbReference type="ARBA" id="ARBA00022692"/>
    </source>
</evidence>
<feature type="repeat" description="Solcar" evidence="10">
    <location>
        <begin position="31"/>
        <end position="126"/>
    </location>
</feature>
<comment type="subcellular location">
    <subcellularLocation>
        <location evidence="1">Mitochondrion inner membrane</location>
        <topology evidence="1">Multi-pass membrane protein</topology>
    </subcellularLocation>
</comment>
<dbReference type="GeneID" id="19942646"/>
<sequence>MSVETAGCATTRRGFAIKVQHDTAPAAPATRALWLSCVLGGASTSLATIGSNPMEVVKTRMQLQGELMARSSTPGRVLYRNFAHAFYTIARTEGVVGIQRGLAAGMAYNAIMNGLRLGSFESFQHLVGASDPNAPFFMGRNAVAGALSGVLGGIVGSPFYLVKTRLQAQSSTASVNAQYHYRSLTDGFRQVLATDGVAGLYRGAGGQMARIVVGSGAQLASYSSAKVFVMDALDLAPTSVWVPLSASLLSGLAISAFMQPFDVVATRLASQRVDARGRGALYTGVYDCFRKTLAAEGVVNGLYKGWAAGYIRAGPHTMLGFLIWEQFKDYASSHGY</sequence>
<keyword evidence="5" id="KW-0677">Repeat</keyword>
<dbReference type="EMBL" id="JH767135">
    <property type="protein sequence ID" value="EQC40852.1"/>
    <property type="molecule type" value="Genomic_DNA"/>
</dbReference>
<evidence type="ECO:0000256" key="3">
    <source>
        <dbReference type="ARBA" id="ARBA00022448"/>
    </source>
</evidence>
<dbReference type="InterPro" id="IPR051508">
    <property type="entry name" value="Mito_Carrier_Antiporter"/>
</dbReference>
<evidence type="ECO:0000256" key="6">
    <source>
        <dbReference type="ARBA" id="ARBA00022792"/>
    </source>
</evidence>
<evidence type="ECO:0000256" key="5">
    <source>
        <dbReference type="ARBA" id="ARBA00022737"/>
    </source>
</evidence>
<dbReference type="OrthoDB" id="6703404at2759"/>
<keyword evidence="4 10" id="KW-0812">Transmembrane</keyword>
<dbReference type="InterPro" id="IPR018108">
    <property type="entry name" value="MCP_transmembrane"/>
</dbReference>
<keyword evidence="6" id="KW-0999">Mitochondrion inner membrane</keyword>
<dbReference type="RefSeq" id="XP_008605696.1">
    <property type="nucleotide sequence ID" value="XM_008607474.1"/>
</dbReference>
<evidence type="ECO:0000256" key="1">
    <source>
        <dbReference type="ARBA" id="ARBA00004448"/>
    </source>
</evidence>
<proteinExistence type="inferred from homology"/>
<keyword evidence="13" id="KW-1185">Reference proteome</keyword>
<evidence type="ECO:0000256" key="7">
    <source>
        <dbReference type="ARBA" id="ARBA00022989"/>
    </source>
</evidence>
<dbReference type="InterPro" id="IPR023395">
    <property type="entry name" value="MCP_dom_sf"/>
</dbReference>
<protein>
    <recommendedName>
        <fullName evidence="14">Solute carrier family 25, member 34/35</fullName>
    </recommendedName>
</protein>
<dbReference type="InParanoid" id="T0SD64"/>